<dbReference type="HOGENOM" id="CLU_1084070_0_0_1"/>
<feature type="transmembrane region" description="Helical" evidence="2">
    <location>
        <begin position="222"/>
        <end position="241"/>
    </location>
</feature>
<name>R7TBN2_CAPTE</name>
<keyword evidence="2" id="KW-0812">Transmembrane</keyword>
<keyword evidence="6" id="KW-1185">Reference proteome</keyword>
<dbReference type="PANTHER" id="PTHR21385">
    <property type="entry name" value="ZINC FINGER PROTEIN-RELATED"/>
    <property type="match status" value="1"/>
</dbReference>
<dbReference type="PROSITE" id="PS50157">
    <property type="entry name" value="ZINC_FINGER_C2H2_2"/>
    <property type="match status" value="1"/>
</dbReference>
<evidence type="ECO:0000313" key="6">
    <source>
        <dbReference type="Proteomes" id="UP000014760"/>
    </source>
</evidence>
<evidence type="ECO:0000313" key="5">
    <source>
        <dbReference type="EnsemblMetazoa" id="CapteP220314"/>
    </source>
</evidence>
<evidence type="ECO:0000259" key="3">
    <source>
        <dbReference type="PROSITE" id="PS50157"/>
    </source>
</evidence>
<dbReference type="PROSITE" id="PS00028">
    <property type="entry name" value="ZINC_FINGER_C2H2_1"/>
    <property type="match status" value="1"/>
</dbReference>
<dbReference type="EnsemblMetazoa" id="CapteT220314">
    <property type="protein sequence ID" value="CapteP220314"/>
    <property type="gene ID" value="CapteG220314"/>
</dbReference>
<dbReference type="SMART" id="SM00355">
    <property type="entry name" value="ZnF_C2H2"/>
    <property type="match status" value="1"/>
</dbReference>
<accession>R7TBN2</accession>
<evidence type="ECO:0000256" key="2">
    <source>
        <dbReference type="SAM" id="Phobius"/>
    </source>
</evidence>
<keyword evidence="2" id="KW-0472">Membrane</keyword>
<dbReference type="Proteomes" id="UP000014760">
    <property type="component" value="Unassembled WGS sequence"/>
</dbReference>
<dbReference type="AlphaFoldDB" id="R7TBN2"/>
<dbReference type="EMBL" id="AMQN01013959">
    <property type="status" value="NOT_ANNOTATED_CDS"/>
    <property type="molecule type" value="Genomic_DNA"/>
</dbReference>
<sequence length="284" mass="32903">MVAGMEYGTCFSFNFNWIVTMIIWLVAVTSCFLLTAISAECPRDRSRIVRNIFIEDVLPILAEFQVTASESCPLSADRDMYAEQEQRKFMESSSKWTCNFCGKSFYDERSLDNHFENRHPKNILTGPRATCPADFCDIFRCDVISGAHRAGYWEVALCRDADLIHTHHRCEDLLRNCLPSNIPHATRDLILARFEKAICGYLTCDMFWEIPENRVSNPVGTAIYIVLFILLSFGLLIYYYAAYSHFYTEDSLLEHEQKSRLRRDEHSAFHNSAPQGQEIRQRFT</sequence>
<reference evidence="6" key="1">
    <citation type="submission" date="2012-12" db="EMBL/GenBank/DDBJ databases">
        <authorList>
            <person name="Hellsten U."/>
            <person name="Grimwood J."/>
            <person name="Chapman J.A."/>
            <person name="Shapiro H."/>
            <person name="Aerts A."/>
            <person name="Otillar R.P."/>
            <person name="Terry A.Y."/>
            <person name="Boore J.L."/>
            <person name="Simakov O."/>
            <person name="Marletaz F."/>
            <person name="Cho S.-J."/>
            <person name="Edsinger-Gonzales E."/>
            <person name="Havlak P."/>
            <person name="Kuo D.-H."/>
            <person name="Larsson T."/>
            <person name="Lv J."/>
            <person name="Arendt D."/>
            <person name="Savage R."/>
            <person name="Osoegawa K."/>
            <person name="de Jong P."/>
            <person name="Lindberg D.R."/>
            <person name="Seaver E.C."/>
            <person name="Weisblat D.A."/>
            <person name="Putnam N.H."/>
            <person name="Grigoriev I.V."/>
            <person name="Rokhsar D.S."/>
        </authorList>
    </citation>
    <scope>NUCLEOTIDE SEQUENCE</scope>
    <source>
        <strain evidence="6">I ESC-2004</strain>
    </source>
</reference>
<protein>
    <recommendedName>
        <fullName evidence="3">C2H2-type domain-containing protein</fullName>
    </recommendedName>
</protein>
<dbReference type="OrthoDB" id="4507at2759"/>
<dbReference type="InterPro" id="IPR013087">
    <property type="entry name" value="Znf_C2H2_type"/>
</dbReference>
<feature type="domain" description="C2H2-type" evidence="3">
    <location>
        <begin position="96"/>
        <end position="119"/>
    </location>
</feature>
<feature type="transmembrane region" description="Helical" evidence="2">
    <location>
        <begin position="15"/>
        <end position="37"/>
    </location>
</feature>
<keyword evidence="1" id="KW-0479">Metal-binding</keyword>
<gene>
    <name evidence="4" type="ORF">CAPTEDRAFT_220314</name>
</gene>
<keyword evidence="1" id="KW-0863">Zinc-finger</keyword>
<proteinExistence type="predicted"/>
<dbReference type="EMBL" id="KB310633">
    <property type="protein sequence ID" value="ELT91124.1"/>
    <property type="molecule type" value="Genomic_DNA"/>
</dbReference>
<dbReference type="FunCoup" id="R7TBN2">
    <property type="interactions" value="1"/>
</dbReference>
<organism evidence="4">
    <name type="scientific">Capitella teleta</name>
    <name type="common">Polychaete worm</name>
    <dbReference type="NCBI Taxonomy" id="283909"/>
    <lineage>
        <taxon>Eukaryota</taxon>
        <taxon>Metazoa</taxon>
        <taxon>Spiralia</taxon>
        <taxon>Lophotrochozoa</taxon>
        <taxon>Annelida</taxon>
        <taxon>Polychaeta</taxon>
        <taxon>Sedentaria</taxon>
        <taxon>Scolecida</taxon>
        <taxon>Capitellidae</taxon>
        <taxon>Capitella</taxon>
    </lineage>
</organism>
<dbReference type="PANTHER" id="PTHR21385:SF0">
    <property type="entry name" value="RE51073P"/>
    <property type="match status" value="1"/>
</dbReference>
<keyword evidence="1" id="KW-0862">Zinc</keyword>
<evidence type="ECO:0000313" key="4">
    <source>
        <dbReference type="EMBL" id="ELT91124.1"/>
    </source>
</evidence>
<evidence type="ECO:0000256" key="1">
    <source>
        <dbReference type="PROSITE-ProRule" id="PRU00042"/>
    </source>
</evidence>
<reference evidence="4 6" key="2">
    <citation type="journal article" date="2013" name="Nature">
        <title>Insights into bilaterian evolution from three spiralian genomes.</title>
        <authorList>
            <person name="Simakov O."/>
            <person name="Marletaz F."/>
            <person name="Cho S.J."/>
            <person name="Edsinger-Gonzales E."/>
            <person name="Havlak P."/>
            <person name="Hellsten U."/>
            <person name="Kuo D.H."/>
            <person name="Larsson T."/>
            <person name="Lv J."/>
            <person name="Arendt D."/>
            <person name="Savage R."/>
            <person name="Osoegawa K."/>
            <person name="de Jong P."/>
            <person name="Grimwood J."/>
            <person name="Chapman J.A."/>
            <person name="Shapiro H."/>
            <person name="Aerts A."/>
            <person name="Otillar R.P."/>
            <person name="Terry A.Y."/>
            <person name="Boore J.L."/>
            <person name="Grigoriev I.V."/>
            <person name="Lindberg D.R."/>
            <person name="Seaver E.C."/>
            <person name="Weisblat D.A."/>
            <person name="Putnam N.H."/>
            <person name="Rokhsar D.S."/>
        </authorList>
    </citation>
    <scope>NUCLEOTIDE SEQUENCE</scope>
    <source>
        <strain evidence="4 6">I ESC-2004</strain>
    </source>
</reference>
<dbReference type="GO" id="GO:0008270">
    <property type="term" value="F:zinc ion binding"/>
    <property type="evidence" value="ECO:0007669"/>
    <property type="project" value="UniProtKB-KW"/>
</dbReference>
<reference evidence="5" key="3">
    <citation type="submission" date="2015-06" db="UniProtKB">
        <authorList>
            <consortium name="EnsemblMetazoa"/>
        </authorList>
    </citation>
    <scope>IDENTIFICATION</scope>
</reference>
<keyword evidence="2" id="KW-1133">Transmembrane helix</keyword>
<dbReference type="OMA" id="YLHQREM"/>
<dbReference type="SUPFAM" id="SSF118359">
    <property type="entry name" value="Expressed protein At2g23090/F21P24.15"/>
    <property type="match status" value="1"/>
</dbReference>